<dbReference type="CDD" id="cd04590">
    <property type="entry name" value="CBS_pair_CorC_HlyC_assoc"/>
    <property type="match status" value="1"/>
</dbReference>
<sequence>MFILFLILLNALFVAAETSLARIRRAQLQEMQEQGVSGAETLLHIFDRKNHYISALQIGITCISLLLGWYGGPLLADWMMGLPGVKQWMTATVRAVQTQVFPWLPDTASSLSLLCAFLILLLLLVVIGELLPRIIVWDKVEEVIVHLVTPLRVMYLLTCPLVGVAFWIARGIARLFGVKYTQEEDISRSEEELRQIVSASEKEGELDRGESVLIDNVLEFNDTVAREVMIPRQDMVCLYVDDSLEEIREVIRSSHHTRFPVCEEDKDHVLGIFHVRDLLNGDFSKKFDIRALLRKTIMVPESMNALRVLQAMQKQRVHLAVVVDEYGGTVGLVTLEDLLEEIVGDMGDEYEPVELPDIMQLANGSYDIDGEMPLDDVSELLNLPFDEEDEDDTLGGYIFSRLGRKPEEGDEVEWKDWTFTVLKMDQFRIERVKAEKTEAE</sequence>
<accession>A0A1I2AL29</accession>
<feature type="domain" description="CBS" evidence="12">
    <location>
        <begin position="229"/>
        <end position="289"/>
    </location>
</feature>
<dbReference type="PANTHER" id="PTHR43099:SF2">
    <property type="entry name" value="UPF0053 PROTEIN YRKA"/>
    <property type="match status" value="1"/>
</dbReference>
<evidence type="ECO:0000256" key="2">
    <source>
        <dbReference type="ARBA" id="ARBA00006337"/>
    </source>
</evidence>
<name>A0A1I2AL29_9FIRM</name>
<dbReference type="FunFam" id="3.10.580.10:FF:000002">
    <property type="entry name" value="Magnesium/cobalt efflux protein CorC"/>
    <property type="match status" value="1"/>
</dbReference>
<dbReference type="OrthoDB" id="9798188at2"/>
<evidence type="ECO:0000256" key="7">
    <source>
        <dbReference type="ARBA" id="ARBA00023122"/>
    </source>
</evidence>
<keyword evidence="15" id="KW-1185">Reference proteome</keyword>
<evidence type="ECO:0000313" key="14">
    <source>
        <dbReference type="EMBL" id="SFE44612.1"/>
    </source>
</evidence>
<dbReference type="Pfam" id="PF01595">
    <property type="entry name" value="CNNM"/>
    <property type="match status" value="1"/>
</dbReference>
<protein>
    <submittedName>
        <fullName evidence="14">Hemolysin, contains CBS domains</fullName>
    </submittedName>
</protein>
<evidence type="ECO:0000256" key="9">
    <source>
        <dbReference type="PROSITE-ProRule" id="PRU00703"/>
    </source>
</evidence>
<dbReference type="RefSeq" id="WP_093913357.1">
    <property type="nucleotide sequence ID" value="NZ_FONL01000006.1"/>
</dbReference>
<feature type="transmembrane region" description="Helical" evidence="11">
    <location>
        <begin position="151"/>
        <end position="169"/>
    </location>
</feature>
<dbReference type="PROSITE" id="PS51371">
    <property type="entry name" value="CBS"/>
    <property type="match status" value="2"/>
</dbReference>
<evidence type="ECO:0000313" key="15">
    <source>
        <dbReference type="Proteomes" id="UP000198896"/>
    </source>
</evidence>
<keyword evidence="5" id="KW-0677">Repeat</keyword>
<dbReference type="Gene3D" id="3.30.465.10">
    <property type="match status" value="1"/>
</dbReference>
<keyword evidence="3" id="KW-1003">Cell membrane</keyword>
<evidence type="ECO:0000256" key="4">
    <source>
        <dbReference type="ARBA" id="ARBA00022692"/>
    </source>
</evidence>
<dbReference type="SUPFAM" id="SSF56176">
    <property type="entry name" value="FAD-binding/transporter-associated domain-like"/>
    <property type="match status" value="1"/>
</dbReference>
<dbReference type="Gene3D" id="3.10.580.10">
    <property type="entry name" value="CBS-domain"/>
    <property type="match status" value="1"/>
</dbReference>
<evidence type="ECO:0000256" key="5">
    <source>
        <dbReference type="ARBA" id="ARBA00022737"/>
    </source>
</evidence>
<evidence type="ECO:0000256" key="1">
    <source>
        <dbReference type="ARBA" id="ARBA00004651"/>
    </source>
</evidence>
<keyword evidence="4 10" id="KW-0812">Transmembrane</keyword>
<feature type="transmembrane region" description="Helical" evidence="11">
    <location>
        <begin position="111"/>
        <end position="131"/>
    </location>
</feature>
<keyword evidence="6 10" id="KW-1133">Transmembrane helix</keyword>
<evidence type="ECO:0000256" key="6">
    <source>
        <dbReference type="ARBA" id="ARBA00022989"/>
    </source>
</evidence>
<feature type="domain" description="CNNM transmembrane" evidence="13">
    <location>
        <begin position="1"/>
        <end position="210"/>
    </location>
</feature>
<dbReference type="Pfam" id="PF03471">
    <property type="entry name" value="CorC_HlyC"/>
    <property type="match status" value="1"/>
</dbReference>
<dbReference type="PROSITE" id="PS51846">
    <property type="entry name" value="CNNM"/>
    <property type="match status" value="1"/>
</dbReference>
<dbReference type="PANTHER" id="PTHR43099">
    <property type="entry name" value="UPF0053 PROTEIN YRKA"/>
    <property type="match status" value="1"/>
</dbReference>
<dbReference type="InterPro" id="IPR002550">
    <property type="entry name" value="CNNM"/>
</dbReference>
<keyword evidence="7 9" id="KW-0129">CBS domain</keyword>
<evidence type="ECO:0000256" key="10">
    <source>
        <dbReference type="PROSITE-ProRule" id="PRU01193"/>
    </source>
</evidence>
<dbReference type="Pfam" id="PF00571">
    <property type="entry name" value="CBS"/>
    <property type="match status" value="2"/>
</dbReference>
<evidence type="ECO:0000256" key="3">
    <source>
        <dbReference type="ARBA" id="ARBA00022475"/>
    </source>
</evidence>
<evidence type="ECO:0000256" key="8">
    <source>
        <dbReference type="ARBA" id="ARBA00023136"/>
    </source>
</evidence>
<feature type="domain" description="CBS" evidence="12">
    <location>
        <begin position="292"/>
        <end position="349"/>
    </location>
</feature>
<dbReference type="InterPro" id="IPR000644">
    <property type="entry name" value="CBS_dom"/>
</dbReference>
<gene>
    <name evidence="14" type="ORF">SAMN05216245_10668</name>
</gene>
<dbReference type="InterPro" id="IPR046342">
    <property type="entry name" value="CBS_dom_sf"/>
</dbReference>
<dbReference type="Proteomes" id="UP000198896">
    <property type="component" value="Unassembled WGS sequence"/>
</dbReference>
<dbReference type="InterPro" id="IPR005170">
    <property type="entry name" value="Transptr-assoc_dom"/>
</dbReference>
<evidence type="ECO:0000259" key="13">
    <source>
        <dbReference type="PROSITE" id="PS51846"/>
    </source>
</evidence>
<comment type="subcellular location">
    <subcellularLocation>
        <location evidence="1">Cell membrane</location>
        <topology evidence="1">Multi-pass membrane protein</topology>
    </subcellularLocation>
</comment>
<dbReference type="SUPFAM" id="SSF54631">
    <property type="entry name" value="CBS-domain pair"/>
    <property type="match status" value="1"/>
</dbReference>
<dbReference type="GO" id="GO:0005886">
    <property type="term" value="C:plasma membrane"/>
    <property type="evidence" value="ECO:0007669"/>
    <property type="project" value="UniProtKB-SubCell"/>
</dbReference>
<dbReference type="STRING" id="1123323.SAMN05216245_10668"/>
<proteinExistence type="inferred from homology"/>
<keyword evidence="8 10" id="KW-0472">Membrane</keyword>
<dbReference type="AlphaFoldDB" id="A0A1I2AL29"/>
<organism evidence="14 15">
    <name type="scientific">Succiniclasticum ruminis DSM 9236</name>
    <dbReference type="NCBI Taxonomy" id="1123323"/>
    <lineage>
        <taxon>Bacteria</taxon>
        <taxon>Bacillati</taxon>
        <taxon>Bacillota</taxon>
        <taxon>Negativicutes</taxon>
        <taxon>Acidaminococcales</taxon>
        <taxon>Acidaminococcaceae</taxon>
        <taxon>Succiniclasticum</taxon>
    </lineage>
</organism>
<dbReference type="SMART" id="SM01091">
    <property type="entry name" value="CorC_HlyC"/>
    <property type="match status" value="1"/>
</dbReference>
<dbReference type="InterPro" id="IPR044751">
    <property type="entry name" value="Ion_transp-like_CBS"/>
</dbReference>
<dbReference type="SMART" id="SM00116">
    <property type="entry name" value="CBS"/>
    <property type="match status" value="2"/>
</dbReference>
<dbReference type="InterPro" id="IPR036318">
    <property type="entry name" value="FAD-bd_PCMH-like_sf"/>
</dbReference>
<evidence type="ECO:0000256" key="11">
    <source>
        <dbReference type="SAM" id="Phobius"/>
    </source>
</evidence>
<evidence type="ECO:0000259" key="12">
    <source>
        <dbReference type="PROSITE" id="PS51371"/>
    </source>
</evidence>
<feature type="transmembrane region" description="Helical" evidence="11">
    <location>
        <begin position="52"/>
        <end position="70"/>
    </location>
</feature>
<comment type="similarity">
    <text evidence="2">Belongs to the UPF0053 family.</text>
</comment>
<dbReference type="EMBL" id="FONL01000006">
    <property type="protein sequence ID" value="SFE44612.1"/>
    <property type="molecule type" value="Genomic_DNA"/>
</dbReference>
<dbReference type="InterPro" id="IPR051676">
    <property type="entry name" value="UPF0053_domain"/>
</dbReference>
<dbReference type="GO" id="GO:0050660">
    <property type="term" value="F:flavin adenine dinucleotide binding"/>
    <property type="evidence" value="ECO:0007669"/>
    <property type="project" value="InterPro"/>
</dbReference>
<reference evidence="14 15" key="1">
    <citation type="submission" date="2016-10" db="EMBL/GenBank/DDBJ databases">
        <authorList>
            <person name="de Groot N.N."/>
        </authorList>
    </citation>
    <scope>NUCLEOTIDE SEQUENCE [LARGE SCALE GENOMIC DNA]</scope>
    <source>
        <strain evidence="14 15">DSM 9236</strain>
    </source>
</reference>
<dbReference type="InterPro" id="IPR016169">
    <property type="entry name" value="FAD-bd_PCMH_sub2"/>
</dbReference>